<feature type="signal peptide" evidence="1">
    <location>
        <begin position="1"/>
        <end position="33"/>
    </location>
</feature>
<dbReference type="InterPro" id="IPR006311">
    <property type="entry name" value="TAT_signal"/>
</dbReference>
<dbReference type="Pfam" id="PF10518">
    <property type="entry name" value="TAT_signal"/>
    <property type="match status" value="1"/>
</dbReference>
<dbReference type="Proteomes" id="UP000251634">
    <property type="component" value="Unassembled WGS sequence"/>
</dbReference>
<dbReference type="EMBL" id="PRKZ01000002">
    <property type="protein sequence ID" value="RAW51186.1"/>
    <property type="molecule type" value="Genomic_DNA"/>
</dbReference>
<evidence type="ECO:0000256" key="1">
    <source>
        <dbReference type="SAM" id="SignalP"/>
    </source>
</evidence>
<dbReference type="RefSeq" id="WP_112115080.1">
    <property type="nucleotide sequence ID" value="NZ_PRKZ01000002.1"/>
</dbReference>
<dbReference type="Gene3D" id="3.40.50.1820">
    <property type="entry name" value="alpha/beta hydrolase"/>
    <property type="match status" value="1"/>
</dbReference>
<evidence type="ECO:0000313" key="4">
    <source>
        <dbReference type="Proteomes" id="UP000251634"/>
    </source>
</evidence>
<proteinExistence type="predicted"/>
<dbReference type="PROSITE" id="PS51318">
    <property type="entry name" value="TAT"/>
    <property type="match status" value="1"/>
</dbReference>
<name>A0A329TRG0_9FIRM</name>
<gene>
    <name evidence="3" type="ORF">C4N25_04105</name>
</gene>
<organism evidence="3 4">
    <name type="scientific">Faecalibacterium prausnitzii</name>
    <dbReference type="NCBI Taxonomy" id="853"/>
    <lineage>
        <taxon>Bacteria</taxon>
        <taxon>Bacillati</taxon>
        <taxon>Bacillota</taxon>
        <taxon>Clostridia</taxon>
        <taxon>Eubacteriales</taxon>
        <taxon>Oscillospiraceae</taxon>
        <taxon>Faecalibacterium</taxon>
    </lineage>
</organism>
<feature type="chain" id="PRO_5016409320" evidence="1">
    <location>
        <begin position="34"/>
        <end position="548"/>
    </location>
</feature>
<dbReference type="Pfam" id="PF00135">
    <property type="entry name" value="COesterase"/>
    <property type="match status" value="1"/>
</dbReference>
<comment type="caution">
    <text evidence="3">The sequence shown here is derived from an EMBL/GenBank/DDBJ whole genome shotgun (WGS) entry which is preliminary data.</text>
</comment>
<accession>A0A329TRG0</accession>
<dbReference type="PANTHER" id="PTHR11559">
    <property type="entry name" value="CARBOXYLESTERASE"/>
    <property type="match status" value="1"/>
</dbReference>
<dbReference type="SUPFAM" id="SSF53474">
    <property type="entry name" value="alpha/beta-Hydrolases"/>
    <property type="match status" value="1"/>
</dbReference>
<protein>
    <submittedName>
        <fullName evidence="3">Carboxylesterase</fullName>
    </submittedName>
</protein>
<dbReference type="AlphaFoldDB" id="A0A329TRG0"/>
<feature type="domain" description="Carboxylesterase type B" evidence="2">
    <location>
        <begin position="41"/>
        <end position="252"/>
    </location>
</feature>
<reference evidence="3 4" key="1">
    <citation type="submission" date="2018-02" db="EMBL/GenBank/DDBJ databases">
        <title>Complete genome sequencing of Faecalibacterium prausnitzii strains isolated from the human gut.</title>
        <authorList>
            <person name="Fitzgerald B.C."/>
            <person name="Shkoporov A.N."/>
            <person name="Ross P.R."/>
            <person name="Hill C."/>
        </authorList>
    </citation>
    <scope>NUCLEOTIDE SEQUENCE [LARGE SCALE GENOMIC DNA]</scope>
    <source>
        <strain evidence="3 4">APC942/8-14-2</strain>
    </source>
</reference>
<evidence type="ECO:0000313" key="3">
    <source>
        <dbReference type="EMBL" id="RAW51186.1"/>
    </source>
</evidence>
<dbReference type="InterPro" id="IPR019546">
    <property type="entry name" value="TAT_signal_bac_arc"/>
</dbReference>
<dbReference type="InterPro" id="IPR050309">
    <property type="entry name" value="Type-B_Carboxylest/Lipase"/>
</dbReference>
<dbReference type="InterPro" id="IPR029058">
    <property type="entry name" value="AB_hydrolase_fold"/>
</dbReference>
<evidence type="ECO:0000259" key="2">
    <source>
        <dbReference type="Pfam" id="PF00135"/>
    </source>
</evidence>
<dbReference type="InterPro" id="IPR002018">
    <property type="entry name" value="CarbesteraseB"/>
</dbReference>
<keyword evidence="1" id="KW-0732">Signal</keyword>
<sequence length="548" mass="57769">MQAPKFSRRSFLKSGAVAAAAASLPGFSLPAAAAAAPIGTVCQTQHGPVQGIRQEGHLVWYGIPYGASTAGDSRWTAPQDPAPWADAKDCTVPGAAAYQYSTCALGTEDCLKLDVYTTEKASKRPVIVYLHSGGNQIGSARELPGGFLAEQLDCVFVGLEYRLGLFGFNCLPAFCSGPEETGNFALLDIAKALDWVRDNIASFGGDPQNITVLGFAAGGRDGMALLASPLFVGRFQKAISISGGMTCADENTSAETLAAALAPLAVQDGKALTEAAARRWLLTEDPAVRSWLCGVDAARLAPLMANAGFQMSVFPHLYADGITLPEGGYPAAQYSEIPTLLLTGADEFNAAARWDSWFSSEEAKRFSADELEAAKQFAATYGSALCRVFSTGGSAEVIAARSDAPLYLGQIEYGSSASKTQIPLLGSFQGIALPMLSGSNPYFGWADLSGAGYQAMAEQLRAYLKNFITSGDPNGKKLLSGSTRWQRWTPDSPALLVLDADTDHATAQCAAQTETKESLLAAMEADSTLSPALKQAVIKNVLKGRFFD</sequence>